<sequence>MRQSNRTSLLTTSLAFAFALGIASFSGCSGSDLPVEPETHEP</sequence>
<gene>
    <name evidence="1" type="ORF">ELLFYP107_00207</name>
</gene>
<protein>
    <submittedName>
        <fullName evidence="1">Uncharacterized protein</fullName>
    </submittedName>
</protein>
<dbReference type="PROSITE" id="PS51257">
    <property type="entry name" value="PROKAR_LIPOPROTEIN"/>
    <property type="match status" value="1"/>
</dbReference>
<dbReference type="AlphaFoldDB" id="A0A6N3E1A5"/>
<reference evidence="1" key="1">
    <citation type="submission" date="2019-11" db="EMBL/GenBank/DDBJ databases">
        <authorList>
            <person name="Feng L."/>
        </authorList>
    </citation>
    <scope>NUCLEOTIDE SEQUENCE</scope>
    <source>
        <strain evidence="1">ElentaLFYP107</strain>
    </source>
</reference>
<accession>A0A6N3E1A5</accession>
<proteinExistence type="predicted"/>
<evidence type="ECO:0000313" key="1">
    <source>
        <dbReference type="EMBL" id="VYU33488.1"/>
    </source>
</evidence>
<dbReference type="EMBL" id="CACRTT010000023">
    <property type="protein sequence ID" value="VYU33488.1"/>
    <property type="molecule type" value="Genomic_DNA"/>
</dbReference>
<organism evidence="1">
    <name type="scientific">Eggerthella lenta</name>
    <name type="common">Eubacterium lentum</name>
    <dbReference type="NCBI Taxonomy" id="84112"/>
    <lineage>
        <taxon>Bacteria</taxon>
        <taxon>Bacillati</taxon>
        <taxon>Actinomycetota</taxon>
        <taxon>Coriobacteriia</taxon>
        <taxon>Eggerthellales</taxon>
        <taxon>Eggerthellaceae</taxon>
        <taxon>Eggerthella</taxon>
    </lineage>
</organism>
<name>A0A6N3E1A5_EGGLN</name>